<dbReference type="Gene3D" id="2.60.40.420">
    <property type="entry name" value="Cupredoxins - blue copper proteins"/>
    <property type="match status" value="1"/>
</dbReference>
<dbReference type="EMBL" id="JAKTTI010000004">
    <property type="protein sequence ID" value="MCH1624556.1"/>
    <property type="molecule type" value="Genomic_DNA"/>
</dbReference>
<feature type="compositionally biased region" description="Low complexity" evidence="1">
    <location>
        <begin position="35"/>
        <end position="49"/>
    </location>
</feature>
<dbReference type="PROSITE" id="PS51257">
    <property type="entry name" value="PROKAR_LIPOPROTEIN"/>
    <property type="match status" value="1"/>
</dbReference>
<protein>
    <submittedName>
        <fullName evidence="3">Cytochrome C oxidase subunit II</fullName>
    </submittedName>
</protein>
<feature type="signal peptide" evidence="2">
    <location>
        <begin position="1"/>
        <end position="18"/>
    </location>
</feature>
<reference evidence="3" key="1">
    <citation type="submission" date="2022-02" db="EMBL/GenBank/DDBJ databases">
        <title>Fredinandcohnia quinoae sp. nov. isolated from Chenopodium quinoa seeds.</title>
        <authorList>
            <person name="Saati-Santamaria Z."/>
            <person name="Flores-Felix J.D."/>
            <person name="Igual J.M."/>
            <person name="Velazquez E."/>
            <person name="Garcia-Fraile P."/>
            <person name="Martinez-Molina E."/>
        </authorList>
    </citation>
    <scope>NUCLEOTIDE SEQUENCE</scope>
    <source>
        <strain evidence="3">SECRCQ15</strain>
    </source>
</reference>
<dbReference type="AlphaFoldDB" id="A0AAW5DV88"/>
<evidence type="ECO:0000256" key="2">
    <source>
        <dbReference type="SAM" id="SignalP"/>
    </source>
</evidence>
<dbReference type="InterPro" id="IPR008972">
    <property type="entry name" value="Cupredoxin"/>
</dbReference>
<evidence type="ECO:0000313" key="3">
    <source>
        <dbReference type="EMBL" id="MCH1624556.1"/>
    </source>
</evidence>
<dbReference type="RefSeq" id="WP_240253089.1">
    <property type="nucleotide sequence ID" value="NZ_JAKTTI010000004.1"/>
</dbReference>
<keyword evidence="2" id="KW-0732">Signal</keyword>
<evidence type="ECO:0000313" key="4">
    <source>
        <dbReference type="Proteomes" id="UP001431131"/>
    </source>
</evidence>
<feature type="compositionally biased region" description="Basic and acidic residues" evidence="1">
    <location>
        <begin position="24"/>
        <end position="34"/>
    </location>
</feature>
<dbReference type="SUPFAM" id="SSF49503">
    <property type="entry name" value="Cupredoxins"/>
    <property type="match status" value="1"/>
</dbReference>
<feature type="region of interest" description="Disordered" evidence="1">
    <location>
        <begin position="24"/>
        <end position="50"/>
    </location>
</feature>
<organism evidence="3 4">
    <name type="scientific">Fredinandcohnia quinoae</name>
    <dbReference type="NCBI Taxonomy" id="2918902"/>
    <lineage>
        <taxon>Bacteria</taxon>
        <taxon>Bacillati</taxon>
        <taxon>Bacillota</taxon>
        <taxon>Bacilli</taxon>
        <taxon>Bacillales</taxon>
        <taxon>Bacillaceae</taxon>
        <taxon>Fredinandcohnia</taxon>
    </lineage>
</organism>
<proteinExistence type="predicted"/>
<accession>A0AAW5DV88</accession>
<gene>
    <name evidence="3" type="ORF">MJG50_04390</name>
</gene>
<dbReference type="Proteomes" id="UP001431131">
    <property type="component" value="Unassembled WGS sequence"/>
</dbReference>
<evidence type="ECO:0000256" key="1">
    <source>
        <dbReference type="SAM" id="MobiDB-lite"/>
    </source>
</evidence>
<comment type="caution">
    <text evidence="3">The sequence shown here is derived from an EMBL/GenBank/DDBJ whole genome shotgun (WGS) entry which is preliminary data.</text>
</comment>
<keyword evidence="4" id="KW-1185">Reference proteome</keyword>
<feature type="chain" id="PRO_5043991888" evidence="2">
    <location>
        <begin position="19"/>
        <end position="140"/>
    </location>
</feature>
<name>A0AAW5DV88_9BACI</name>
<sequence length="140" mass="15231">MKVLRLFLLMSALAIVLAACGGTDEEKTTQKEQPAETSTEADTTTNTSSDVEEFTINATNWDFTSDKELVVKKGTNVKLNLVNEEGVHTISNEELGIDLKVDTPAEFKADTTGEFELICSTICGATEDHEAMKISLKVVD</sequence>